<evidence type="ECO:0000256" key="1">
    <source>
        <dbReference type="SAM" id="Phobius"/>
    </source>
</evidence>
<feature type="transmembrane region" description="Helical" evidence="1">
    <location>
        <begin position="40"/>
        <end position="56"/>
    </location>
</feature>
<dbReference type="EMBL" id="SRXV01000115">
    <property type="protein sequence ID" value="TGY87313.1"/>
    <property type="molecule type" value="Genomic_DNA"/>
</dbReference>
<feature type="transmembrane region" description="Helical" evidence="1">
    <location>
        <begin position="12"/>
        <end position="34"/>
    </location>
</feature>
<keyword evidence="1" id="KW-0472">Membrane</keyword>
<dbReference type="RefSeq" id="WP_135945978.1">
    <property type="nucleotide sequence ID" value="NZ_SRXV01000115.1"/>
</dbReference>
<feature type="transmembrane region" description="Helical" evidence="1">
    <location>
        <begin position="68"/>
        <end position="89"/>
    </location>
</feature>
<dbReference type="Proteomes" id="UP000305451">
    <property type="component" value="Unassembled WGS sequence"/>
</dbReference>
<keyword evidence="3" id="KW-1185">Reference proteome</keyword>
<gene>
    <name evidence="2" type="ORF">E5162_14605</name>
</gene>
<organism evidence="2 3">
    <name type="scientific">Marinicauda pacifica</name>
    <dbReference type="NCBI Taxonomy" id="1133559"/>
    <lineage>
        <taxon>Bacteria</taxon>
        <taxon>Pseudomonadati</taxon>
        <taxon>Pseudomonadota</taxon>
        <taxon>Alphaproteobacteria</taxon>
        <taxon>Maricaulales</taxon>
        <taxon>Maricaulaceae</taxon>
        <taxon>Marinicauda</taxon>
    </lineage>
</organism>
<evidence type="ECO:0000313" key="3">
    <source>
        <dbReference type="Proteomes" id="UP000305451"/>
    </source>
</evidence>
<keyword evidence="1" id="KW-1133">Transmembrane helix</keyword>
<protein>
    <submittedName>
        <fullName evidence="2">Uncharacterized protein</fullName>
    </submittedName>
</protein>
<sequence length="90" mass="9368">MTRLARVQNQASGLLLLILAIGTGIFAGICLFVAPDKVIAGTAMLAALSGVAFMSWRNAPASSVSRATIVIAMMGLPAVLTFMMSGRAWQ</sequence>
<feature type="non-terminal residue" evidence="2">
    <location>
        <position position="90"/>
    </location>
</feature>
<evidence type="ECO:0000313" key="2">
    <source>
        <dbReference type="EMBL" id="TGY87313.1"/>
    </source>
</evidence>
<proteinExistence type="predicted"/>
<reference evidence="2 3" key="1">
    <citation type="journal article" date="2013" name="Int. J. Syst. Evol. Microbiol.">
        <title>Marinicauda pacifica gen. nov., sp. nov., a prosthecate alphaproteobacterium of the family Hyphomonadaceae isolated from deep seawater.</title>
        <authorList>
            <person name="Zhang X.Y."/>
            <person name="Li G.W."/>
            <person name="Wang C.S."/>
            <person name="Zhang Y.J."/>
            <person name="Xu X.W."/>
            <person name="Li H."/>
            <person name="Liu A."/>
            <person name="Liu C."/>
            <person name="Xie B.B."/>
            <person name="Qin Q.L."/>
            <person name="Xu Z."/>
            <person name="Chen X.L."/>
            <person name="Zhou B.C."/>
            <person name="Zhang Y.Z."/>
        </authorList>
    </citation>
    <scope>NUCLEOTIDE SEQUENCE [LARGE SCALE GENOMIC DNA]</scope>
    <source>
        <strain evidence="2 3">P-1 km-3</strain>
    </source>
</reference>
<keyword evidence="1" id="KW-0812">Transmembrane</keyword>
<name>A0A4S2GWC3_9PROT</name>
<accession>A0A4S2GWC3</accession>
<comment type="caution">
    <text evidence="2">The sequence shown here is derived from an EMBL/GenBank/DDBJ whole genome shotgun (WGS) entry which is preliminary data.</text>
</comment>
<dbReference type="AlphaFoldDB" id="A0A4S2GWC3"/>